<proteinExistence type="predicted"/>
<reference evidence="1 2" key="1">
    <citation type="submission" date="2024-09" db="EMBL/GenBank/DDBJ databases">
        <authorList>
            <person name="Lee S.D."/>
        </authorList>
    </citation>
    <scope>NUCLEOTIDE SEQUENCE [LARGE SCALE GENOMIC DNA]</scope>
    <source>
        <strain evidence="1 2">N8-3</strain>
    </source>
</reference>
<evidence type="ECO:0000313" key="1">
    <source>
        <dbReference type="EMBL" id="MFC1420812.1"/>
    </source>
</evidence>
<keyword evidence="2" id="KW-1185">Reference proteome</keyword>
<evidence type="ECO:0000313" key="2">
    <source>
        <dbReference type="Proteomes" id="UP001592531"/>
    </source>
</evidence>
<comment type="caution">
    <text evidence="1">The sequence shown here is derived from an EMBL/GenBank/DDBJ whole genome shotgun (WGS) entry which is preliminary data.</text>
</comment>
<dbReference type="EMBL" id="JBHFAB010000030">
    <property type="protein sequence ID" value="MFC1420812.1"/>
    <property type="molecule type" value="Genomic_DNA"/>
</dbReference>
<dbReference type="Proteomes" id="UP001592531">
    <property type="component" value="Unassembled WGS sequence"/>
</dbReference>
<sequence>MTVLSTARRWFHVLLDPPEFTDYLAGFVFLAAADASRSGCSCRTVGHALTPQDRAVAGAQLAAAVAAAESGDLFSRFRADFLAQQLEPCTTRGVDLMADAPLMDALFEMGAPLVPVRSEDYESWMSVVRPAFEAAAASGVEFTTHEIATANSLPEPPDPAHHWGRLMTLLHDEGVVRPSGWAHSSRRTSHSSGVRTWVGVPTRIARAS</sequence>
<gene>
    <name evidence="1" type="ORF">ACEZDE_29820</name>
</gene>
<protein>
    <submittedName>
        <fullName evidence="1">Uncharacterized protein</fullName>
    </submittedName>
</protein>
<dbReference type="RefSeq" id="WP_380542791.1">
    <property type="nucleotide sequence ID" value="NZ_JBHFAB010000030.1"/>
</dbReference>
<accession>A0ABV6W486</accession>
<name>A0ABV6W486_9ACTN</name>
<organism evidence="1 2">
    <name type="scientific">Streptacidiphilus cavernicola</name>
    <dbReference type="NCBI Taxonomy" id="3342716"/>
    <lineage>
        <taxon>Bacteria</taxon>
        <taxon>Bacillati</taxon>
        <taxon>Actinomycetota</taxon>
        <taxon>Actinomycetes</taxon>
        <taxon>Kitasatosporales</taxon>
        <taxon>Streptomycetaceae</taxon>
        <taxon>Streptacidiphilus</taxon>
    </lineage>
</organism>